<keyword evidence="11" id="KW-0175">Coiled coil</keyword>
<name>A0A084VEX4_ANOSI</name>
<dbReference type="STRING" id="74873.A0A084VEX4"/>
<feature type="region of interest" description="Disordered" evidence="12">
    <location>
        <begin position="1058"/>
        <end position="1133"/>
    </location>
</feature>
<evidence type="ECO:0000256" key="7">
    <source>
        <dbReference type="ARBA" id="ARBA00023157"/>
    </source>
</evidence>
<evidence type="ECO:0000256" key="1">
    <source>
        <dbReference type="ARBA" id="ARBA00007532"/>
    </source>
</evidence>
<dbReference type="EnsemblMetazoa" id="ASIC003672-RA">
    <property type="protein sequence ID" value="ASIC003672-PA"/>
    <property type="gene ID" value="ASIC003672"/>
</dbReference>
<dbReference type="InterPro" id="IPR013854">
    <property type="entry name" value="TF_AP2_C"/>
</dbReference>
<keyword evidence="6 10" id="KW-0520">NAD</keyword>
<accession>A0A084VEX4</accession>
<evidence type="ECO:0000256" key="8">
    <source>
        <dbReference type="ARBA" id="ARBA00023284"/>
    </source>
</evidence>
<organism evidence="16">
    <name type="scientific">Anopheles sinensis</name>
    <name type="common">Mosquito</name>
    <dbReference type="NCBI Taxonomy" id="74873"/>
    <lineage>
        <taxon>Eukaryota</taxon>
        <taxon>Metazoa</taxon>
        <taxon>Ecdysozoa</taxon>
        <taxon>Arthropoda</taxon>
        <taxon>Hexapoda</taxon>
        <taxon>Insecta</taxon>
        <taxon>Pterygota</taxon>
        <taxon>Neoptera</taxon>
        <taxon>Endopterygota</taxon>
        <taxon>Diptera</taxon>
        <taxon>Nematocera</taxon>
        <taxon>Culicoidea</taxon>
        <taxon>Culicidae</taxon>
        <taxon>Anophelinae</taxon>
        <taxon>Anopheles</taxon>
    </lineage>
</organism>
<dbReference type="VEuPathDB" id="VectorBase:ASIS004792"/>
<keyword evidence="8 10" id="KW-0676">Redox-active center</keyword>
<comment type="miscellaneous">
    <text evidence="10">The active site is a redox-active disulfide bond.</text>
</comment>
<dbReference type="Pfam" id="PF02852">
    <property type="entry name" value="Pyr_redox_dim"/>
    <property type="match status" value="1"/>
</dbReference>
<dbReference type="InterPro" id="IPR004099">
    <property type="entry name" value="Pyr_nucl-diS_OxRdtase_dimer"/>
</dbReference>
<dbReference type="OrthoDB" id="361797at2759"/>
<dbReference type="GO" id="GO:0045252">
    <property type="term" value="C:oxoglutarate dehydrogenase complex"/>
    <property type="evidence" value="ECO:0007669"/>
    <property type="project" value="TreeGrafter"/>
</dbReference>
<dbReference type="GO" id="GO:0006103">
    <property type="term" value="P:2-oxoglutarate metabolic process"/>
    <property type="evidence" value="ECO:0007669"/>
    <property type="project" value="TreeGrafter"/>
</dbReference>
<feature type="compositionally biased region" description="Gly residues" evidence="12">
    <location>
        <begin position="926"/>
        <end position="935"/>
    </location>
</feature>
<dbReference type="Gene3D" id="1.25.40.180">
    <property type="match status" value="1"/>
</dbReference>
<feature type="domain" description="FAD/NAD(P)-binding" evidence="15">
    <location>
        <begin position="475"/>
        <end position="801"/>
    </location>
</feature>
<evidence type="ECO:0000313" key="17">
    <source>
        <dbReference type="EnsemblMetazoa" id="ASIC003672-PA"/>
    </source>
</evidence>
<dbReference type="Gene3D" id="3.30.390.30">
    <property type="match status" value="1"/>
</dbReference>
<dbReference type="EMBL" id="ATLV01012343">
    <property type="status" value="NOT_ANNOTATED_CDS"/>
    <property type="molecule type" value="Genomic_DNA"/>
</dbReference>
<dbReference type="Gene3D" id="3.50.50.60">
    <property type="entry name" value="FAD/NAD(P)-binding domain"/>
    <property type="match status" value="2"/>
</dbReference>
<feature type="region of interest" description="Disordered" evidence="12">
    <location>
        <begin position="926"/>
        <end position="952"/>
    </location>
</feature>
<dbReference type="SUPFAM" id="SSF51905">
    <property type="entry name" value="FAD/NAD(P)-binding domain"/>
    <property type="match status" value="1"/>
</dbReference>
<dbReference type="Pfam" id="PF07992">
    <property type="entry name" value="Pyr_redox_2"/>
    <property type="match status" value="1"/>
</dbReference>
<dbReference type="FunFam" id="3.30.390.30:FF:000001">
    <property type="entry name" value="Dihydrolipoyl dehydrogenase"/>
    <property type="match status" value="1"/>
</dbReference>
<dbReference type="Pfam" id="PF03299">
    <property type="entry name" value="TF_AP-2"/>
    <property type="match status" value="1"/>
</dbReference>
<dbReference type="GO" id="GO:0050660">
    <property type="term" value="F:flavin adenine dinucleotide binding"/>
    <property type="evidence" value="ECO:0007669"/>
    <property type="project" value="InterPro"/>
</dbReference>
<evidence type="ECO:0000259" key="14">
    <source>
        <dbReference type="Pfam" id="PF03299"/>
    </source>
</evidence>
<keyword evidence="4 10" id="KW-0274">FAD</keyword>
<reference evidence="16 18" key="1">
    <citation type="journal article" date="2014" name="BMC Genomics">
        <title>Genome sequence of Anopheles sinensis provides insight into genetics basis of mosquito competence for malaria parasites.</title>
        <authorList>
            <person name="Zhou D."/>
            <person name="Zhang D."/>
            <person name="Ding G."/>
            <person name="Shi L."/>
            <person name="Hou Q."/>
            <person name="Ye Y."/>
            <person name="Xu Y."/>
            <person name="Zhou H."/>
            <person name="Xiong C."/>
            <person name="Li S."/>
            <person name="Yu J."/>
            <person name="Hong S."/>
            <person name="Yu X."/>
            <person name="Zou P."/>
            <person name="Chen C."/>
            <person name="Chang X."/>
            <person name="Wang W."/>
            <person name="Lv Y."/>
            <person name="Sun Y."/>
            <person name="Ma L."/>
            <person name="Shen B."/>
            <person name="Zhu C."/>
        </authorList>
    </citation>
    <scope>NUCLEOTIDE SEQUENCE [LARGE SCALE GENOMIC DNA]</scope>
</reference>
<reference evidence="17" key="2">
    <citation type="submission" date="2020-05" db="UniProtKB">
        <authorList>
            <consortium name="EnsemblMetazoa"/>
        </authorList>
    </citation>
    <scope>IDENTIFICATION</scope>
</reference>
<dbReference type="InterPro" id="IPR016156">
    <property type="entry name" value="FAD/NAD-linked_Rdtase_dimer_sf"/>
</dbReference>
<evidence type="ECO:0000256" key="10">
    <source>
        <dbReference type="RuleBase" id="RU003692"/>
    </source>
</evidence>
<comment type="similarity">
    <text evidence="1 10">Belongs to the class-I pyridine nucleotide-disulfide oxidoreductase family.</text>
</comment>
<dbReference type="PRINTS" id="PR00411">
    <property type="entry name" value="PNDRDTASEI"/>
</dbReference>
<keyword evidence="18" id="KW-1185">Reference proteome</keyword>
<feature type="compositionally biased region" description="Basic residues" evidence="12">
    <location>
        <begin position="1017"/>
        <end position="1027"/>
    </location>
</feature>
<feature type="compositionally biased region" description="Gly residues" evidence="12">
    <location>
        <begin position="1063"/>
        <end position="1073"/>
    </location>
</feature>
<dbReference type="PRINTS" id="PR00368">
    <property type="entry name" value="FADPNR"/>
</dbReference>
<evidence type="ECO:0000256" key="3">
    <source>
        <dbReference type="ARBA" id="ARBA00022630"/>
    </source>
</evidence>
<evidence type="ECO:0000256" key="12">
    <source>
        <dbReference type="SAM" id="MobiDB-lite"/>
    </source>
</evidence>
<dbReference type="PANTHER" id="PTHR22912:SF151">
    <property type="entry name" value="DIHYDROLIPOYL DEHYDROGENASE, MITOCHONDRIAL"/>
    <property type="match status" value="1"/>
</dbReference>
<keyword evidence="5 10" id="KW-0560">Oxidoreductase</keyword>
<sequence length="1348" mass="146312">MALAYVDMSSVIEVQERLTSHGGIGLTSGSPAYSAHTGGHTGRNGPASGHSGSHGGSHGPGPTMHHQTLQSDFQPPYFPPPFHHTTQSPPQQQNHGLDYLSTDPYGQPLSSLHHAPLHHYNQLAGLRPSQEQLGLHRSHRESELQQHVTQLSHGFPYSDRRSDYSGSIGSGAGATRLGAHEHDPLTLHQALQSAVDDGQNPVIDENAGFMSDLPLLKNFPITDIKKDSSQINIGSPSDVFCSVPGRLSLLSSTSKYKVTVAEVQRRLSPPECLNASLLGGVLRRAKSKNGGRLLREKLEKIGLNLPAGRRKAANVTLLTSLVEGEAIHLARDFGYVCETEFPARQVAEYLSRQYSEPQESYRRKELLLNTKQVTKELMDLLNQDRSPLCNTRPQHILDPSIQRHLTHFSLISHGFGSPAIVAALTAIQNYLNESIKHLDKMYPGNGGSMVTSLRNHGAVLGAMYGRFYSTTHDADLVVIGSGPGGYVASIKAAQLGMKTVCIEKNDTLGGTCLNVGCIPSKALLNNSHYYHMAHSGDLASRGILVENVRLDLEALMGQKSKAVKALTGGIAQLFKKNKVTHINGFGTITGPNTVVAKKADGSEETVNTKNILIATGSEVTPFPGIEVDEETIVSSTGALKLKEVPRRLGLIGAGVIGLELGSVWGRLGAEVTAIEFLSTIGGVGIDQEVSKNFQKILTKQGMKFMLGTKVMSASKTGSGVTVTVESVKDGSQQNLEFDVLLVCVGRRPYTEGLGLENVGIVKDDRGRIPVNGQFQTIVPSVHAIGDCIHGPMLAHKAEDEGIVCVEGMLGGHVHIDYNCVPSVVYTHPEVAWVGKNEEELKAEGVAYNVGKFPFAANSRAKTNNETDGFVKVLADKQTDRVLGVHIIGPQQQQPNAYQDYQQQMDMHQPQSSLVNHRFAAAQGSVEPGGGGGGGFDYQQQMGHHLGGNNGAMANGGNDPCKISTLQNRLSNVRISGAGGGNNGKDFNHHQHHQQPMQPHPLQQHRVQQQQQPYQQHQGHHGHNHHQPPHAQHLHQPYPYSVGYSNAINNQLNHPILGATNHHLGGGGGGGAGMGDNRKHNNGGGGGQQHHHRSRQQQHQHQHHHQQHHQGSHHHQGGGGGGGGGGHGMMGGGSMGPMAGGGVANVAAGGDYNDDEQSFDVQSFALDYLTEVIAELYDNPGMFEEVKQKLSTMFADFRDDNYVLSMAVEMIFEQESNFRYMGARLCQLLDSLDDRLESLMRQLLRLKMEDQQNELPNYMKQEQVKVRGTTLFLAELYMQLRSPHHKLGEDIARHIINAIDILICKEGPENINDDDDVFALIDETDPEVRLAFKDFVQSSNASNRPPHQH</sequence>
<evidence type="ECO:0000259" key="15">
    <source>
        <dbReference type="Pfam" id="PF07992"/>
    </source>
</evidence>
<feature type="compositionally biased region" description="Polar residues" evidence="12">
    <location>
        <begin position="84"/>
        <end position="95"/>
    </location>
</feature>
<dbReference type="PROSITE" id="PS00076">
    <property type="entry name" value="PYRIDINE_REDOX_1"/>
    <property type="match status" value="1"/>
</dbReference>
<dbReference type="EC" id="1.8.1.4" evidence="2 10"/>
<feature type="compositionally biased region" description="Low complexity" evidence="12">
    <location>
        <begin position="993"/>
        <end position="1016"/>
    </location>
</feature>
<dbReference type="FunFam" id="3.50.50.60:FF:000001">
    <property type="entry name" value="Dihydrolipoyl dehydrogenase, mitochondrial"/>
    <property type="match status" value="1"/>
</dbReference>
<feature type="domain" description="Pyridine nucleotide-disulphide oxidoreductase dimerisation" evidence="13">
    <location>
        <begin position="820"/>
        <end position="893"/>
    </location>
</feature>
<dbReference type="VEuPathDB" id="VectorBase:ASIS016323"/>
<dbReference type="VEuPathDB" id="VectorBase:ASIC003672"/>
<gene>
    <name evidence="16" type="ORF">ZHAS_00003672</name>
</gene>
<evidence type="ECO:0000256" key="11">
    <source>
        <dbReference type="SAM" id="Coils"/>
    </source>
</evidence>
<proteinExistence type="inferred from homology"/>
<feature type="compositionally biased region" description="Low complexity" evidence="12">
    <location>
        <begin position="1028"/>
        <end position="1038"/>
    </location>
</feature>
<evidence type="ECO:0000256" key="5">
    <source>
        <dbReference type="ARBA" id="ARBA00023002"/>
    </source>
</evidence>
<feature type="compositionally biased region" description="Basic residues" evidence="12">
    <location>
        <begin position="1088"/>
        <end position="1115"/>
    </location>
</feature>
<evidence type="ECO:0000256" key="9">
    <source>
        <dbReference type="ARBA" id="ARBA00049187"/>
    </source>
</evidence>
<evidence type="ECO:0000256" key="6">
    <source>
        <dbReference type="ARBA" id="ARBA00023027"/>
    </source>
</evidence>
<feature type="region of interest" description="Disordered" evidence="12">
    <location>
        <begin position="972"/>
        <end position="1045"/>
    </location>
</feature>
<dbReference type="Proteomes" id="UP000030765">
    <property type="component" value="Unassembled WGS sequence"/>
</dbReference>
<dbReference type="VEuPathDB" id="VectorBase:ASIS016671"/>
<evidence type="ECO:0000256" key="4">
    <source>
        <dbReference type="ARBA" id="ARBA00022827"/>
    </source>
</evidence>
<feature type="domain" description="Transcription factor AP-2 C-terminal" evidence="14">
    <location>
        <begin position="240"/>
        <end position="433"/>
    </location>
</feature>
<comment type="cofactor">
    <cofactor evidence="10">
        <name>FAD</name>
        <dbReference type="ChEBI" id="CHEBI:57692"/>
    </cofactor>
    <text evidence="10">Binds 1 FAD per subunit.</text>
</comment>
<protein>
    <recommendedName>
        <fullName evidence="2 10">Dihydrolipoyl dehydrogenase</fullName>
        <ecNumber evidence="2 10">1.8.1.4</ecNumber>
    </recommendedName>
</protein>
<dbReference type="EMBL" id="KE524784">
    <property type="protein sequence ID" value="KFB36518.1"/>
    <property type="molecule type" value="Genomic_DNA"/>
</dbReference>
<dbReference type="SUPFAM" id="SSF48371">
    <property type="entry name" value="ARM repeat"/>
    <property type="match status" value="1"/>
</dbReference>
<dbReference type="GO" id="GO:0005739">
    <property type="term" value="C:mitochondrion"/>
    <property type="evidence" value="ECO:0007669"/>
    <property type="project" value="TreeGrafter"/>
</dbReference>
<feature type="coiled-coil region" evidence="11">
    <location>
        <begin position="1228"/>
        <end position="1260"/>
    </location>
</feature>
<dbReference type="InterPro" id="IPR006258">
    <property type="entry name" value="Lipoamide_DH"/>
</dbReference>
<dbReference type="PANTHER" id="PTHR22912">
    <property type="entry name" value="DISULFIDE OXIDOREDUCTASE"/>
    <property type="match status" value="1"/>
</dbReference>
<dbReference type="NCBIfam" id="TIGR01350">
    <property type="entry name" value="lipoamide_DH"/>
    <property type="match status" value="1"/>
</dbReference>
<dbReference type="InterPro" id="IPR036188">
    <property type="entry name" value="FAD/NAD-bd_sf"/>
</dbReference>
<feature type="region of interest" description="Disordered" evidence="12">
    <location>
        <begin position="21"/>
        <end position="105"/>
    </location>
</feature>
<dbReference type="InterPro" id="IPR016024">
    <property type="entry name" value="ARM-type_fold"/>
</dbReference>
<dbReference type="GO" id="GO:0004148">
    <property type="term" value="F:dihydrolipoyl dehydrogenase (NADH) activity"/>
    <property type="evidence" value="ECO:0007669"/>
    <property type="project" value="UniProtKB-EC"/>
</dbReference>
<evidence type="ECO:0000313" key="18">
    <source>
        <dbReference type="Proteomes" id="UP000030765"/>
    </source>
</evidence>
<dbReference type="InterPro" id="IPR050151">
    <property type="entry name" value="Class-I_Pyr_Nuc-Dis_Oxidored"/>
</dbReference>
<keyword evidence="3 10" id="KW-0285">Flavoprotein</keyword>
<feature type="compositionally biased region" description="Gly residues" evidence="12">
    <location>
        <begin position="1116"/>
        <end position="1133"/>
    </location>
</feature>
<evidence type="ECO:0000259" key="13">
    <source>
        <dbReference type="Pfam" id="PF02852"/>
    </source>
</evidence>
<dbReference type="InterPro" id="IPR023753">
    <property type="entry name" value="FAD/NAD-binding_dom"/>
</dbReference>
<comment type="catalytic activity">
    <reaction evidence="9 10">
        <text>N(6)-[(R)-dihydrolipoyl]-L-lysyl-[protein] + NAD(+) = N(6)-[(R)-lipoyl]-L-lysyl-[protein] + NADH + H(+)</text>
        <dbReference type="Rhea" id="RHEA:15045"/>
        <dbReference type="Rhea" id="RHEA-COMP:10474"/>
        <dbReference type="Rhea" id="RHEA-COMP:10475"/>
        <dbReference type="ChEBI" id="CHEBI:15378"/>
        <dbReference type="ChEBI" id="CHEBI:57540"/>
        <dbReference type="ChEBI" id="CHEBI:57945"/>
        <dbReference type="ChEBI" id="CHEBI:83099"/>
        <dbReference type="ChEBI" id="CHEBI:83100"/>
        <dbReference type="EC" id="1.8.1.4"/>
    </reaction>
</comment>
<dbReference type="InterPro" id="IPR012999">
    <property type="entry name" value="Pyr_OxRdtase_I_AS"/>
</dbReference>
<dbReference type="SUPFAM" id="SSF55424">
    <property type="entry name" value="FAD/NAD-linked reductases, dimerisation (C-terminal) domain"/>
    <property type="match status" value="1"/>
</dbReference>
<evidence type="ECO:0000256" key="2">
    <source>
        <dbReference type="ARBA" id="ARBA00012608"/>
    </source>
</evidence>
<keyword evidence="7" id="KW-1015">Disulfide bond</keyword>
<evidence type="ECO:0000313" key="16">
    <source>
        <dbReference type="EMBL" id="KFB36518.1"/>
    </source>
</evidence>